<name>A0A8W8JMK6_MAGGI</name>
<accession>A0A8W8JMK6</accession>
<dbReference type="EnsemblMetazoa" id="G19539.1">
    <property type="protein sequence ID" value="G19539.1:cds"/>
    <property type="gene ID" value="G19539"/>
</dbReference>
<organism evidence="1 2">
    <name type="scientific">Magallana gigas</name>
    <name type="common">Pacific oyster</name>
    <name type="synonym">Crassostrea gigas</name>
    <dbReference type="NCBI Taxonomy" id="29159"/>
    <lineage>
        <taxon>Eukaryota</taxon>
        <taxon>Metazoa</taxon>
        <taxon>Spiralia</taxon>
        <taxon>Lophotrochozoa</taxon>
        <taxon>Mollusca</taxon>
        <taxon>Bivalvia</taxon>
        <taxon>Autobranchia</taxon>
        <taxon>Pteriomorphia</taxon>
        <taxon>Ostreida</taxon>
        <taxon>Ostreoidea</taxon>
        <taxon>Ostreidae</taxon>
        <taxon>Magallana</taxon>
    </lineage>
</organism>
<dbReference type="Proteomes" id="UP000005408">
    <property type="component" value="Unassembled WGS sequence"/>
</dbReference>
<protein>
    <submittedName>
        <fullName evidence="1">Uncharacterized protein</fullName>
    </submittedName>
</protein>
<dbReference type="AlphaFoldDB" id="A0A8W8JMK6"/>
<reference evidence="1" key="1">
    <citation type="submission" date="2022-08" db="UniProtKB">
        <authorList>
            <consortium name="EnsemblMetazoa"/>
        </authorList>
    </citation>
    <scope>IDENTIFICATION</scope>
    <source>
        <strain evidence="1">05x7-T-G4-1.051#20</strain>
    </source>
</reference>
<evidence type="ECO:0000313" key="2">
    <source>
        <dbReference type="Proteomes" id="UP000005408"/>
    </source>
</evidence>
<proteinExistence type="predicted"/>
<keyword evidence="2" id="KW-1185">Reference proteome</keyword>
<sequence length="119" mass="13631">MLKKIVFKIYSCIRILMVCIILHREAKTSVTGSNSCEVTRSTVQVIDDCPDSEEKWKEAAERKMCDVPAKQCSEPERLVYHCVINPYVNQTLEVCAYAQNIVHGRCTHYDISGNMMQEN</sequence>
<evidence type="ECO:0000313" key="1">
    <source>
        <dbReference type="EnsemblMetazoa" id="G19539.1:cds"/>
    </source>
</evidence>